<evidence type="ECO:0000313" key="1">
    <source>
        <dbReference type="EMBL" id="KKL63252.1"/>
    </source>
</evidence>
<protein>
    <submittedName>
        <fullName evidence="1">Uncharacterized protein</fullName>
    </submittedName>
</protein>
<dbReference type="AlphaFoldDB" id="A0A0F9GJB7"/>
<accession>A0A0F9GJB7</accession>
<gene>
    <name evidence="1" type="ORF">LCGC14_2176990</name>
</gene>
<sequence>MTKPTQILKSSKNSQENAIFLAMVVRNAMEVFHHRHLSDEQMKELNPIIRNAIYTGLQALRHYFRSEGARSFVNFQKKLIPNYWEQPELLTDFVKTVKMMNGGNENKPKKG</sequence>
<proteinExistence type="predicted"/>
<name>A0A0F9GJB7_9ZZZZ</name>
<comment type="caution">
    <text evidence="1">The sequence shown here is derived from an EMBL/GenBank/DDBJ whole genome shotgun (WGS) entry which is preliminary data.</text>
</comment>
<organism evidence="1">
    <name type="scientific">marine sediment metagenome</name>
    <dbReference type="NCBI Taxonomy" id="412755"/>
    <lineage>
        <taxon>unclassified sequences</taxon>
        <taxon>metagenomes</taxon>
        <taxon>ecological metagenomes</taxon>
    </lineage>
</organism>
<dbReference type="EMBL" id="LAZR01028234">
    <property type="protein sequence ID" value="KKL63252.1"/>
    <property type="molecule type" value="Genomic_DNA"/>
</dbReference>
<reference evidence="1" key="1">
    <citation type="journal article" date="2015" name="Nature">
        <title>Complex archaea that bridge the gap between prokaryotes and eukaryotes.</title>
        <authorList>
            <person name="Spang A."/>
            <person name="Saw J.H."/>
            <person name="Jorgensen S.L."/>
            <person name="Zaremba-Niedzwiedzka K."/>
            <person name="Martijn J."/>
            <person name="Lind A.E."/>
            <person name="van Eijk R."/>
            <person name="Schleper C."/>
            <person name="Guy L."/>
            <person name="Ettema T.J."/>
        </authorList>
    </citation>
    <scope>NUCLEOTIDE SEQUENCE</scope>
</reference>